<sequence length="278" mass="30214">MLITQLRNATVLLEFQHAGRPVGLLVDPMLAPRGSLPALRYLGTRRQRNPLVDLPAEADTALQRVTHTLITHCQRGHFDHLDRAGKQFLRERQIPVLCMPHDAAYLAQRGLQVLPLAGEGRQPFALGGQVTPVACTHGRGWVARFMEHGHGYLLELPGEPSVYLAGDTVLTPPVRDCLQHLQPGVAVLPAGGARFDLGADILMDAAEVAQAAALTTGAVVVNHLEALDHCPTTRAQVRALAQRGGWAHRLWVPEDGECREYPGRIVQRNAMNLVAATA</sequence>
<dbReference type="RefSeq" id="WP_146870276.1">
    <property type="nucleotide sequence ID" value="NZ_VJWE01000011.1"/>
</dbReference>
<dbReference type="GO" id="GO:0016787">
    <property type="term" value="F:hydrolase activity"/>
    <property type="evidence" value="ECO:0007669"/>
    <property type="project" value="UniProtKB-KW"/>
</dbReference>
<name>A0A561XTP9_ACIDE</name>
<evidence type="ECO:0000313" key="3">
    <source>
        <dbReference type="Proteomes" id="UP000321485"/>
    </source>
</evidence>
<dbReference type="InterPro" id="IPR036866">
    <property type="entry name" value="RibonucZ/Hydroxyglut_hydro"/>
</dbReference>
<dbReference type="InterPro" id="IPR050114">
    <property type="entry name" value="UPF0173_UPF0282_UlaG_hydrolase"/>
</dbReference>
<dbReference type="SUPFAM" id="SSF56281">
    <property type="entry name" value="Metallo-hydrolase/oxidoreductase"/>
    <property type="match status" value="1"/>
</dbReference>
<dbReference type="AlphaFoldDB" id="A0A561XTP9"/>
<accession>A0A561XTP9</accession>
<protein>
    <submittedName>
        <fullName evidence="2">L-ascorbate metabolism protein UlaG (Beta-lactamase superfamily)</fullName>
    </submittedName>
</protein>
<gene>
    <name evidence="2" type="ORF">ATF69_1366</name>
</gene>
<comment type="caution">
    <text evidence="2">The sequence shown here is derived from an EMBL/GenBank/DDBJ whole genome shotgun (WGS) entry which is preliminary data.</text>
</comment>
<dbReference type="PANTHER" id="PTHR43546:SF9">
    <property type="entry name" value="L-ASCORBATE-6-PHOSPHATE LACTONASE ULAG-RELATED"/>
    <property type="match status" value="1"/>
</dbReference>
<dbReference type="Gene3D" id="3.60.15.10">
    <property type="entry name" value="Ribonuclease Z/Hydroxyacylglutathione hydrolase-like"/>
    <property type="match status" value="1"/>
</dbReference>
<proteinExistence type="predicted"/>
<dbReference type="EMBL" id="VJWE01000011">
    <property type="protein sequence ID" value="TWG39494.1"/>
    <property type="molecule type" value="Genomic_DNA"/>
</dbReference>
<keyword evidence="1" id="KW-0378">Hydrolase</keyword>
<evidence type="ECO:0000256" key="1">
    <source>
        <dbReference type="ARBA" id="ARBA00022801"/>
    </source>
</evidence>
<dbReference type="Proteomes" id="UP000321485">
    <property type="component" value="Unassembled WGS sequence"/>
</dbReference>
<dbReference type="PANTHER" id="PTHR43546">
    <property type="entry name" value="UPF0173 METAL-DEPENDENT HYDROLASE MJ1163-RELATED"/>
    <property type="match status" value="1"/>
</dbReference>
<evidence type="ECO:0000313" key="2">
    <source>
        <dbReference type="EMBL" id="TWG39494.1"/>
    </source>
</evidence>
<dbReference type="GeneID" id="51110436"/>
<organism evidence="2 3">
    <name type="scientific">Acidovorax delafieldii</name>
    <name type="common">Pseudomonas delafieldii</name>
    <dbReference type="NCBI Taxonomy" id="47920"/>
    <lineage>
        <taxon>Bacteria</taxon>
        <taxon>Pseudomonadati</taxon>
        <taxon>Pseudomonadota</taxon>
        <taxon>Betaproteobacteria</taxon>
        <taxon>Burkholderiales</taxon>
        <taxon>Comamonadaceae</taxon>
        <taxon>Acidovorax</taxon>
    </lineage>
</organism>
<reference evidence="2 3" key="1">
    <citation type="journal article" date="2015" name="Stand. Genomic Sci.">
        <title>Genomic Encyclopedia of Bacterial and Archaeal Type Strains, Phase III: the genomes of soil and plant-associated and newly described type strains.</title>
        <authorList>
            <person name="Whitman W.B."/>
            <person name="Woyke T."/>
            <person name="Klenk H.P."/>
            <person name="Zhou Y."/>
            <person name="Lilburn T.G."/>
            <person name="Beck B.J."/>
            <person name="De Vos P."/>
            <person name="Vandamme P."/>
            <person name="Eisen J.A."/>
            <person name="Garrity G."/>
            <person name="Hugenholtz P."/>
            <person name="Kyrpides N.C."/>
        </authorList>
    </citation>
    <scope>NUCLEOTIDE SEQUENCE [LARGE SCALE GENOMIC DNA]</scope>
    <source>
        <strain evidence="2 3">DSM 64</strain>
    </source>
</reference>